<name>A0A2K9V2W6_9CAUD</name>
<dbReference type="Proteomes" id="UP000240319">
    <property type="component" value="Segment"/>
</dbReference>
<organism evidence="1 2">
    <name type="scientific">Faecalibacterium phage FP_Lagaffe</name>
    <dbReference type="NCBI Taxonomy" id="2070183"/>
    <lineage>
        <taxon>Viruses</taxon>
        <taxon>Duplodnaviria</taxon>
        <taxon>Heunggongvirae</taxon>
        <taxon>Uroviricota</taxon>
        <taxon>Caudoviricetes</taxon>
        <taxon>Lagaffevirus</taxon>
        <taxon>Lagaffevirus lagaffe</taxon>
    </lineage>
</organism>
<evidence type="ECO:0000313" key="1">
    <source>
        <dbReference type="EMBL" id="AUV56414.1"/>
    </source>
</evidence>
<dbReference type="KEGG" id="vg:54987664"/>
<dbReference type="EMBL" id="MG711461">
    <property type="protein sequence ID" value="AUV56414.1"/>
    <property type="molecule type" value="Genomic_DNA"/>
</dbReference>
<evidence type="ECO:0000313" key="2">
    <source>
        <dbReference type="Proteomes" id="UP000240319"/>
    </source>
</evidence>
<sequence length="47" mass="5364">MPEICEKCWNTGCKENEILRASKLEICRAFECGLIPADAGEYVREDE</sequence>
<keyword evidence="2" id="KW-1185">Reference proteome</keyword>
<proteinExistence type="predicted"/>
<dbReference type="GeneID" id="54987664"/>
<reference evidence="1 2" key="1">
    <citation type="submission" date="2017-12" db="EMBL/GenBank/DDBJ databases">
        <title>Phages infecting Faecalibacterium prausnitzii belong to novel viral genera that help decipher intestinal viromes.</title>
        <authorList>
            <person name="Petit M.-A."/>
            <person name="De Paepe M."/>
            <person name="Benevides L."/>
            <person name="Langella P."/>
        </authorList>
    </citation>
    <scope>NUCLEOTIDE SEQUENCE [LARGE SCALE GENOMIC DNA]</scope>
</reference>
<dbReference type="RefSeq" id="YP_009797253.1">
    <property type="nucleotide sequence ID" value="NC_047911.1"/>
</dbReference>
<accession>A0A2K9V2W6</accession>
<protein>
    <submittedName>
        <fullName evidence="1">Uncharacterized protein</fullName>
    </submittedName>
</protein>